<dbReference type="AlphaFoldDB" id="A0A562ZQP6"/>
<organism evidence="2 3">
    <name type="scientific">Caenimonas sedimenti</name>
    <dbReference type="NCBI Taxonomy" id="2596921"/>
    <lineage>
        <taxon>Bacteria</taxon>
        <taxon>Pseudomonadati</taxon>
        <taxon>Pseudomonadota</taxon>
        <taxon>Betaproteobacteria</taxon>
        <taxon>Burkholderiales</taxon>
        <taxon>Comamonadaceae</taxon>
        <taxon>Caenimonas</taxon>
    </lineage>
</organism>
<dbReference type="EMBL" id="VOBQ01000010">
    <property type="protein sequence ID" value="TWO70930.1"/>
    <property type="molecule type" value="Genomic_DNA"/>
</dbReference>
<proteinExistence type="predicted"/>
<sequence length="128" mass="14329">MDVGSSTIAFIIGFALVAAYVWNRGRWDQKTNEDLEARAAGPDWRGWNNALFELQQRGVPIEAYVPHLARHLVAESAFEREAARMALSEQFPEWQQQLAACGYQSSDSPAVSSPRLQPVFAHFNLPTP</sequence>
<evidence type="ECO:0000313" key="2">
    <source>
        <dbReference type="EMBL" id="TWO70930.1"/>
    </source>
</evidence>
<keyword evidence="1" id="KW-0472">Membrane</keyword>
<keyword evidence="1" id="KW-0812">Transmembrane</keyword>
<comment type="caution">
    <text evidence="2">The sequence shown here is derived from an EMBL/GenBank/DDBJ whole genome shotgun (WGS) entry which is preliminary data.</text>
</comment>
<evidence type="ECO:0000256" key="1">
    <source>
        <dbReference type="SAM" id="Phobius"/>
    </source>
</evidence>
<name>A0A562ZQP6_9BURK</name>
<keyword evidence="1" id="KW-1133">Transmembrane helix</keyword>
<protein>
    <submittedName>
        <fullName evidence="2">Uncharacterized protein</fullName>
    </submittedName>
</protein>
<dbReference type="Proteomes" id="UP000318199">
    <property type="component" value="Unassembled WGS sequence"/>
</dbReference>
<evidence type="ECO:0000313" key="3">
    <source>
        <dbReference type="Proteomes" id="UP000318199"/>
    </source>
</evidence>
<dbReference type="RefSeq" id="WP_145893519.1">
    <property type="nucleotide sequence ID" value="NZ_VOBQ01000010.1"/>
</dbReference>
<reference evidence="2 3" key="1">
    <citation type="submission" date="2019-07" db="EMBL/GenBank/DDBJ databases">
        <title>Caenimonas sedimenti sp. nov., isolated from activated sludge.</title>
        <authorList>
            <person name="Xu J."/>
        </authorList>
    </citation>
    <scope>NUCLEOTIDE SEQUENCE [LARGE SCALE GENOMIC DNA]</scope>
    <source>
        <strain evidence="2 3">HX-9-20</strain>
    </source>
</reference>
<feature type="transmembrane region" description="Helical" evidence="1">
    <location>
        <begin position="6"/>
        <end position="22"/>
    </location>
</feature>
<keyword evidence="3" id="KW-1185">Reference proteome</keyword>
<gene>
    <name evidence="2" type="ORF">FN976_13310</name>
</gene>
<accession>A0A562ZQP6</accession>